<keyword evidence="3" id="KW-1185">Reference proteome</keyword>
<sequence>MTLVSISEAARLTGKARSTLHKYIKQGKMSTTTDPNTGSKSIDISELIRVFGALKATLSDTVTDVVKIQQTTQQNTPEIQELQRKLQFLEQENSHLKAEKELLSKNLDDVRQAMLLIESKIPIFPKPQSTTATSTSRFWHFWRK</sequence>
<protein>
    <submittedName>
        <fullName evidence="2">DNA-binding protein</fullName>
    </submittedName>
</protein>
<keyword evidence="1" id="KW-0175">Coiled coil</keyword>
<comment type="caution">
    <text evidence="2">The sequence shown here is derived from an EMBL/GenBank/DDBJ whole genome shotgun (WGS) entry which is preliminary data.</text>
</comment>
<gene>
    <name evidence="2" type="ORF">H8A87_02515</name>
</gene>
<evidence type="ECO:0000256" key="1">
    <source>
        <dbReference type="SAM" id="Coils"/>
    </source>
</evidence>
<dbReference type="Gene3D" id="1.10.1660.10">
    <property type="match status" value="1"/>
</dbReference>
<name>A0ABS0U3V4_9GAMM</name>
<organism evidence="2 3">
    <name type="scientific">Xenorhabdus lircayensis</name>
    <dbReference type="NCBI Taxonomy" id="2763499"/>
    <lineage>
        <taxon>Bacteria</taxon>
        <taxon>Pseudomonadati</taxon>
        <taxon>Pseudomonadota</taxon>
        <taxon>Gammaproteobacteria</taxon>
        <taxon>Enterobacterales</taxon>
        <taxon>Morganellaceae</taxon>
        <taxon>Xenorhabdus</taxon>
    </lineage>
</organism>
<evidence type="ECO:0000313" key="2">
    <source>
        <dbReference type="EMBL" id="MBI6547628.1"/>
    </source>
</evidence>
<dbReference type="RefSeq" id="WP_198688433.1">
    <property type="nucleotide sequence ID" value="NZ_CAWPUD010000013.1"/>
</dbReference>
<dbReference type="Proteomes" id="UP000696184">
    <property type="component" value="Unassembled WGS sequence"/>
</dbReference>
<keyword evidence="2" id="KW-0238">DNA-binding</keyword>
<proteinExistence type="predicted"/>
<evidence type="ECO:0000313" key="3">
    <source>
        <dbReference type="Proteomes" id="UP000696184"/>
    </source>
</evidence>
<dbReference type="EMBL" id="JACOII010000017">
    <property type="protein sequence ID" value="MBI6547628.1"/>
    <property type="molecule type" value="Genomic_DNA"/>
</dbReference>
<accession>A0ABS0U3V4</accession>
<feature type="coiled-coil region" evidence="1">
    <location>
        <begin position="79"/>
        <end position="113"/>
    </location>
</feature>
<dbReference type="GO" id="GO:0003677">
    <property type="term" value="F:DNA binding"/>
    <property type="evidence" value="ECO:0007669"/>
    <property type="project" value="UniProtKB-KW"/>
</dbReference>
<reference evidence="2 3" key="1">
    <citation type="submission" date="2020-08" db="EMBL/GenBank/DDBJ databases">
        <title>Description of Xenorhabdus lircayensis sp. nov., the symbiotic bacterium associated with the entomopathogenic nematode Steirnernema unicornum.</title>
        <authorList>
            <person name="Castaneda-Alvarez C."/>
            <person name="Prodan S."/>
            <person name="Zamorano A."/>
            <person name="San-Blas E."/>
            <person name="Aballay E."/>
        </authorList>
    </citation>
    <scope>NUCLEOTIDE SEQUENCE [LARGE SCALE GENOMIC DNA]</scope>
    <source>
        <strain evidence="2 3">VLS</strain>
    </source>
</reference>